<evidence type="ECO:0000256" key="1">
    <source>
        <dbReference type="SAM" id="MobiDB-lite"/>
    </source>
</evidence>
<organism evidence="3">
    <name type="scientific">Anguilla anguilla</name>
    <name type="common">European freshwater eel</name>
    <name type="synonym">Muraena anguilla</name>
    <dbReference type="NCBI Taxonomy" id="7936"/>
    <lineage>
        <taxon>Eukaryota</taxon>
        <taxon>Metazoa</taxon>
        <taxon>Chordata</taxon>
        <taxon>Craniata</taxon>
        <taxon>Vertebrata</taxon>
        <taxon>Euteleostomi</taxon>
        <taxon>Actinopterygii</taxon>
        <taxon>Neopterygii</taxon>
        <taxon>Teleostei</taxon>
        <taxon>Anguilliformes</taxon>
        <taxon>Anguillidae</taxon>
        <taxon>Anguilla</taxon>
    </lineage>
</organism>
<feature type="transmembrane region" description="Helical" evidence="2">
    <location>
        <begin position="27"/>
        <end position="46"/>
    </location>
</feature>
<dbReference type="EMBL" id="GBXM01022025">
    <property type="protein sequence ID" value="JAH86552.1"/>
    <property type="molecule type" value="Transcribed_RNA"/>
</dbReference>
<evidence type="ECO:0000313" key="3">
    <source>
        <dbReference type="EMBL" id="JAH86552.1"/>
    </source>
</evidence>
<reference evidence="3" key="1">
    <citation type="submission" date="2014-11" db="EMBL/GenBank/DDBJ databases">
        <authorList>
            <person name="Amaro Gonzalez C."/>
        </authorList>
    </citation>
    <scope>NUCLEOTIDE SEQUENCE</scope>
</reference>
<keyword evidence="2" id="KW-1133">Transmembrane helix</keyword>
<feature type="compositionally biased region" description="Basic and acidic residues" evidence="1">
    <location>
        <begin position="1"/>
        <end position="12"/>
    </location>
</feature>
<reference evidence="3" key="2">
    <citation type="journal article" date="2015" name="Fish Shellfish Immunol.">
        <title>Early steps in the European eel (Anguilla anguilla)-Vibrio vulnificus interaction in the gills: Role of the RtxA13 toxin.</title>
        <authorList>
            <person name="Callol A."/>
            <person name="Pajuelo D."/>
            <person name="Ebbesson L."/>
            <person name="Teles M."/>
            <person name="MacKenzie S."/>
            <person name="Amaro C."/>
        </authorList>
    </citation>
    <scope>NUCLEOTIDE SEQUENCE</scope>
</reference>
<keyword evidence="2" id="KW-0812">Transmembrane</keyword>
<accession>A0A0E9W862</accession>
<keyword evidence="2" id="KW-0472">Membrane</keyword>
<feature type="region of interest" description="Disordered" evidence="1">
    <location>
        <begin position="1"/>
        <end position="26"/>
    </location>
</feature>
<name>A0A0E9W862_ANGAN</name>
<feature type="compositionally biased region" description="Basic residues" evidence="1">
    <location>
        <begin position="14"/>
        <end position="26"/>
    </location>
</feature>
<evidence type="ECO:0000256" key="2">
    <source>
        <dbReference type="SAM" id="Phobius"/>
    </source>
</evidence>
<protein>
    <submittedName>
        <fullName evidence="3">Uncharacterized protein</fullName>
    </submittedName>
</protein>
<sequence length="48" mass="5722">MVGHTEKEDNWRRNCSRKRTKKKKKKPSGNCFFLFLLVSSCVWSSLFL</sequence>
<proteinExistence type="predicted"/>
<dbReference type="AlphaFoldDB" id="A0A0E9W862"/>